<organism evidence="4 5">
    <name type="scientific">Maricaulis salignorans</name>
    <dbReference type="NCBI Taxonomy" id="144026"/>
    <lineage>
        <taxon>Bacteria</taxon>
        <taxon>Pseudomonadati</taxon>
        <taxon>Pseudomonadota</taxon>
        <taxon>Alphaproteobacteria</taxon>
        <taxon>Maricaulales</taxon>
        <taxon>Maricaulaceae</taxon>
        <taxon>Maricaulis</taxon>
    </lineage>
</organism>
<dbReference type="SUPFAM" id="SSF46689">
    <property type="entry name" value="Homeodomain-like"/>
    <property type="match status" value="1"/>
</dbReference>
<accession>A0A1G9UYA0</accession>
<proteinExistence type="predicted"/>
<feature type="DNA-binding region" description="H-T-H motif" evidence="2">
    <location>
        <begin position="25"/>
        <end position="44"/>
    </location>
</feature>
<dbReference type="Gene3D" id="1.10.357.10">
    <property type="entry name" value="Tetracycline Repressor, domain 2"/>
    <property type="match status" value="1"/>
</dbReference>
<keyword evidence="5" id="KW-1185">Reference proteome</keyword>
<evidence type="ECO:0000313" key="4">
    <source>
        <dbReference type="EMBL" id="SDM64961.1"/>
    </source>
</evidence>
<dbReference type="InterPro" id="IPR001647">
    <property type="entry name" value="HTH_TetR"/>
</dbReference>
<dbReference type="PRINTS" id="PR00455">
    <property type="entry name" value="HTHTETR"/>
</dbReference>
<evidence type="ECO:0000256" key="2">
    <source>
        <dbReference type="PROSITE-ProRule" id="PRU00335"/>
    </source>
</evidence>
<dbReference type="Proteomes" id="UP000199759">
    <property type="component" value="Unassembled WGS sequence"/>
</dbReference>
<dbReference type="RefSeq" id="WP_091771136.1">
    <property type="nucleotide sequence ID" value="NZ_FNHG01000017.1"/>
</dbReference>
<name>A0A1G9UYA0_9PROT</name>
<dbReference type="InterPro" id="IPR050109">
    <property type="entry name" value="HTH-type_TetR-like_transc_reg"/>
</dbReference>
<dbReference type="AlphaFoldDB" id="A0A1G9UYA0"/>
<dbReference type="PROSITE" id="PS50977">
    <property type="entry name" value="HTH_TETR_2"/>
    <property type="match status" value="1"/>
</dbReference>
<feature type="domain" description="HTH tetR-type" evidence="3">
    <location>
        <begin position="2"/>
        <end position="62"/>
    </location>
</feature>
<dbReference type="PANTHER" id="PTHR30055">
    <property type="entry name" value="HTH-TYPE TRANSCRIPTIONAL REGULATOR RUTR"/>
    <property type="match status" value="1"/>
</dbReference>
<dbReference type="STRING" id="144026.SAMN04488568_11710"/>
<protein>
    <submittedName>
        <fullName evidence="4">DNA-binding transcriptional regulator, AcrR family</fullName>
    </submittedName>
</protein>
<sequence>MIDKRAKLIETAIRLFHERGFWDTPTALIAREAGVANGTLFNYFPSKAALVEAVYLSLKQSWATHLQAAAPPSGKVHDRLAGYWTGAIDWARTHPDRYALLGQLKLSDEIGDGARAHGIDMFGATLELIGEAMTGGVIRPVDPALLKALAEAQIGAAIDFLLAHPAAPADDIARTSFGIFWRGIALTPSGD</sequence>
<dbReference type="InterPro" id="IPR009057">
    <property type="entry name" value="Homeodomain-like_sf"/>
</dbReference>
<evidence type="ECO:0000256" key="1">
    <source>
        <dbReference type="ARBA" id="ARBA00023125"/>
    </source>
</evidence>
<reference evidence="4 5" key="1">
    <citation type="submission" date="2016-10" db="EMBL/GenBank/DDBJ databases">
        <authorList>
            <person name="de Groot N.N."/>
        </authorList>
    </citation>
    <scope>NUCLEOTIDE SEQUENCE [LARGE SCALE GENOMIC DNA]</scope>
    <source>
        <strain evidence="4 5">DSM 16077</strain>
    </source>
</reference>
<keyword evidence="1 2" id="KW-0238">DNA-binding</keyword>
<evidence type="ECO:0000259" key="3">
    <source>
        <dbReference type="PROSITE" id="PS50977"/>
    </source>
</evidence>
<evidence type="ECO:0000313" key="5">
    <source>
        <dbReference type="Proteomes" id="UP000199759"/>
    </source>
</evidence>
<dbReference type="EMBL" id="FNHG01000017">
    <property type="protein sequence ID" value="SDM64961.1"/>
    <property type="molecule type" value="Genomic_DNA"/>
</dbReference>
<dbReference type="InterPro" id="IPR036271">
    <property type="entry name" value="Tet_transcr_reg_TetR-rel_C_sf"/>
</dbReference>
<dbReference type="GO" id="GO:0003677">
    <property type="term" value="F:DNA binding"/>
    <property type="evidence" value="ECO:0007669"/>
    <property type="project" value="UniProtKB-UniRule"/>
</dbReference>
<dbReference type="Pfam" id="PF00440">
    <property type="entry name" value="TetR_N"/>
    <property type="match status" value="1"/>
</dbReference>
<dbReference type="PANTHER" id="PTHR30055:SF222">
    <property type="entry name" value="REGULATORY PROTEIN"/>
    <property type="match status" value="1"/>
</dbReference>
<gene>
    <name evidence="4" type="ORF">SAMN04488568_11710</name>
</gene>
<dbReference type="OrthoDB" id="9811084at2"/>
<dbReference type="SUPFAM" id="SSF48498">
    <property type="entry name" value="Tetracyclin repressor-like, C-terminal domain"/>
    <property type="match status" value="1"/>
</dbReference>